<accession>A0ABY4EFC3</accession>
<sequence length="91" mass="10876">MDVSEVKNRFPNFEILHTEWWQRGINQVKETLFQQAAHELLNWCSKMLLRRVFIVTHDGTITSYRQIIENKTYARDDFPGNAEIVTLIWHS</sequence>
<protein>
    <submittedName>
        <fullName evidence="1">Uncharacterized protein</fullName>
    </submittedName>
</protein>
<proteinExistence type="predicted"/>
<reference evidence="1 2" key="1">
    <citation type="submission" date="2022-04" db="EMBL/GenBank/DDBJ databases">
        <title>Halobacillus sp. isolated from saltern.</title>
        <authorList>
            <person name="Won M."/>
            <person name="Lee C.-M."/>
            <person name="Woen H.-Y."/>
            <person name="Kwon S.-W."/>
        </authorList>
    </citation>
    <scope>NUCLEOTIDE SEQUENCE [LARGE SCALE GENOMIC DNA]</scope>
    <source>
        <strain evidence="1 2">SSBR10-3</strain>
    </source>
</reference>
<organism evidence="1 2">
    <name type="scientific">Halobacillus salinarum</name>
    <dbReference type="NCBI Taxonomy" id="2932257"/>
    <lineage>
        <taxon>Bacteria</taxon>
        <taxon>Bacillati</taxon>
        <taxon>Bacillota</taxon>
        <taxon>Bacilli</taxon>
        <taxon>Bacillales</taxon>
        <taxon>Bacillaceae</taxon>
        <taxon>Halobacillus</taxon>
    </lineage>
</organism>
<evidence type="ECO:0000313" key="1">
    <source>
        <dbReference type="EMBL" id="UOQ42603.1"/>
    </source>
</evidence>
<dbReference type="EMBL" id="CP095073">
    <property type="protein sequence ID" value="UOQ42603.1"/>
    <property type="molecule type" value="Genomic_DNA"/>
</dbReference>
<dbReference type="Proteomes" id="UP000831787">
    <property type="component" value="Chromosome"/>
</dbReference>
<keyword evidence="2" id="KW-1185">Reference proteome</keyword>
<evidence type="ECO:0000313" key="2">
    <source>
        <dbReference type="Proteomes" id="UP000831787"/>
    </source>
</evidence>
<dbReference type="RefSeq" id="WP_244707847.1">
    <property type="nucleotide sequence ID" value="NZ_CP095073.1"/>
</dbReference>
<gene>
    <name evidence="1" type="ORF">MUN89_11495</name>
</gene>
<name>A0ABY4EFC3_9BACI</name>